<gene>
    <name evidence="1" type="primary">Taf15_predicted</name>
    <name evidence="1" type="ORF">rCG_33768</name>
</gene>
<name>A6HHI2_RAT</name>
<dbReference type="AlphaFoldDB" id="A6HHI2"/>
<protein>
    <submittedName>
        <fullName evidence="1">TAF15 RNA polymerase II, TATA box binding protein (TBP)-associated factor (Predicted), isoform CRA_b</fullName>
    </submittedName>
</protein>
<sequence>MQTAAGGPMEETVVVAVEAMVETEVVATEETEVGVMEATEVAMEETEVAMEAKWEEEMTTEMISATDRTDDCFQYSLVSDMIHGELSECACCFPHGLLSSEIDIWVFIWVGGLGTVFL</sequence>
<accession>A6HHI2</accession>
<dbReference type="EMBL" id="CH473948">
    <property type="protein sequence ID" value="EDM05487.1"/>
    <property type="molecule type" value="Genomic_DNA"/>
</dbReference>
<evidence type="ECO:0000313" key="2">
    <source>
        <dbReference type="Proteomes" id="UP000234681"/>
    </source>
</evidence>
<evidence type="ECO:0000313" key="1">
    <source>
        <dbReference type="EMBL" id="EDM05487.1"/>
    </source>
</evidence>
<proteinExistence type="predicted"/>
<organism evidence="1 2">
    <name type="scientific">Rattus norvegicus</name>
    <name type="common">Rat</name>
    <dbReference type="NCBI Taxonomy" id="10116"/>
    <lineage>
        <taxon>Eukaryota</taxon>
        <taxon>Metazoa</taxon>
        <taxon>Chordata</taxon>
        <taxon>Craniata</taxon>
        <taxon>Vertebrata</taxon>
        <taxon>Euteleostomi</taxon>
        <taxon>Mammalia</taxon>
        <taxon>Eutheria</taxon>
        <taxon>Euarchontoglires</taxon>
        <taxon>Glires</taxon>
        <taxon>Rodentia</taxon>
        <taxon>Myomorpha</taxon>
        <taxon>Muroidea</taxon>
        <taxon>Muridae</taxon>
        <taxon>Murinae</taxon>
        <taxon>Rattus</taxon>
    </lineage>
</organism>
<dbReference type="Proteomes" id="UP000234681">
    <property type="component" value="Chromosome 10"/>
</dbReference>
<reference evidence="1 2" key="1">
    <citation type="submission" date="2005-07" db="EMBL/GenBank/DDBJ databases">
        <authorList>
            <person name="Mural R.J."/>
            <person name="Li P.W."/>
            <person name="Adams M.D."/>
            <person name="Amanatides P.G."/>
            <person name="Baden-Tillson H."/>
            <person name="Barnstead M."/>
            <person name="Chin S.H."/>
            <person name="Dew I."/>
            <person name="Evans C.A."/>
            <person name="Ferriera S."/>
            <person name="Flanigan M."/>
            <person name="Fosler C."/>
            <person name="Glodek A."/>
            <person name="Gu Z."/>
            <person name="Holt R.A."/>
            <person name="Jennings D."/>
            <person name="Kraft C.L."/>
            <person name="Lu F."/>
            <person name="Nguyen T."/>
            <person name="Nusskern D.R."/>
            <person name="Pfannkoch C.M."/>
            <person name="Sitter C."/>
            <person name="Sutton G.G."/>
            <person name="Venter J.C."/>
            <person name="Wang Z."/>
            <person name="Woodage T."/>
            <person name="Zheng X.H."/>
            <person name="Zhong F."/>
        </authorList>
    </citation>
    <scope>NUCLEOTIDE SEQUENCE [LARGE SCALE GENOMIC DNA]</scope>
    <source>
        <strain>BN</strain>
        <strain evidence="2">Sprague-Dawley</strain>
    </source>
</reference>